<keyword evidence="4" id="KW-0804">Transcription</keyword>
<dbReference type="eggNOG" id="KOG1601">
    <property type="taxonomic scope" value="Eukaryota"/>
</dbReference>
<proteinExistence type="predicted"/>
<protein>
    <recommendedName>
        <fullName evidence="8">Response regulatory domain-containing protein</fullName>
    </recommendedName>
</protein>
<keyword evidence="5" id="KW-0539">Nucleus</keyword>
<keyword evidence="3" id="KW-0805">Transcription regulation</keyword>
<keyword evidence="2" id="KW-0902">Two-component regulatory system</keyword>
<dbReference type="GO" id="GO:0005634">
    <property type="term" value="C:nucleus"/>
    <property type="evidence" value="ECO:0007669"/>
    <property type="project" value="UniProtKB-SubCell"/>
</dbReference>
<accession>M4CBR1</accession>
<evidence type="ECO:0000313" key="9">
    <source>
        <dbReference type="EnsemblPlants" id="Bra001641.1-P"/>
    </source>
</evidence>
<evidence type="ECO:0000313" key="10">
    <source>
        <dbReference type="Proteomes" id="UP000011750"/>
    </source>
</evidence>
<reference evidence="9 10" key="1">
    <citation type="journal article" date="2011" name="Nat. Genet.">
        <title>The genome of the mesopolyploid crop species Brassica rapa.</title>
        <authorList>
            <consortium name="Brassica rapa Genome Sequencing Project Consortium"/>
            <person name="Wang X."/>
            <person name="Wang H."/>
            <person name="Wang J."/>
            <person name="Sun R."/>
            <person name="Wu J."/>
            <person name="Liu S."/>
            <person name="Bai Y."/>
            <person name="Mun J.H."/>
            <person name="Bancroft I."/>
            <person name="Cheng F."/>
            <person name="Huang S."/>
            <person name="Li X."/>
            <person name="Hua W."/>
            <person name="Wang J."/>
            <person name="Wang X."/>
            <person name="Freeling M."/>
            <person name="Pires J.C."/>
            <person name="Paterson A.H."/>
            <person name="Chalhoub B."/>
            <person name="Wang B."/>
            <person name="Hayward A."/>
            <person name="Sharpe A.G."/>
            <person name="Park B.S."/>
            <person name="Weisshaar B."/>
            <person name="Liu B."/>
            <person name="Li B."/>
            <person name="Liu B."/>
            <person name="Tong C."/>
            <person name="Song C."/>
            <person name="Duran C."/>
            <person name="Peng C."/>
            <person name="Geng C."/>
            <person name="Koh C."/>
            <person name="Lin C."/>
            <person name="Edwards D."/>
            <person name="Mu D."/>
            <person name="Shen D."/>
            <person name="Soumpourou E."/>
            <person name="Li F."/>
            <person name="Fraser F."/>
            <person name="Conant G."/>
            <person name="Lassalle G."/>
            <person name="King G.J."/>
            <person name="Bonnema G."/>
            <person name="Tang H."/>
            <person name="Wang H."/>
            <person name="Belcram H."/>
            <person name="Zhou H."/>
            <person name="Hirakawa H."/>
            <person name="Abe H."/>
            <person name="Guo H."/>
            <person name="Wang H."/>
            <person name="Jin H."/>
            <person name="Parkin I.A."/>
            <person name="Batley J."/>
            <person name="Kim J.S."/>
            <person name="Just J."/>
            <person name="Li J."/>
            <person name="Xu J."/>
            <person name="Deng J."/>
            <person name="Kim J.A."/>
            <person name="Li J."/>
            <person name="Yu J."/>
            <person name="Meng J."/>
            <person name="Wang J."/>
            <person name="Min J."/>
            <person name="Poulain J."/>
            <person name="Wang J."/>
            <person name="Hatakeyama K."/>
            <person name="Wu K."/>
            <person name="Wang L."/>
            <person name="Fang L."/>
            <person name="Trick M."/>
            <person name="Links M.G."/>
            <person name="Zhao M."/>
            <person name="Jin M."/>
            <person name="Ramchiary N."/>
            <person name="Drou N."/>
            <person name="Berkman P.J."/>
            <person name="Cai Q."/>
            <person name="Huang Q."/>
            <person name="Li R."/>
            <person name="Tabata S."/>
            <person name="Cheng S."/>
            <person name="Zhang S."/>
            <person name="Zhang S."/>
            <person name="Huang S."/>
            <person name="Sato S."/>
            <person name="Sun S."/>
            <person name="Kwon S.J."/>
            <person name="Choi S.R."/>
            <person name="Lee T.H."/>
            <person name="Fan W."/>
            <person name="Zhao X."/>
            <person name="Tan X."/>
            <person name="Xu X."/>
            <person name="Wang Y."/>
            <person name="Qiu Y."/>
            <person name="Yin Y."/>
            <person name="Li Y."/>
            <person name="Du Y."/>
            <person name="Liao Y."/>
            <person name="Lim Y."/>
            <person name="Narusaka Y."/>
            <person name="Wang Y."/>
            <person name="Wang Z."/>
            <person name="Li Z."/>
            <person name="Wang Z."/>
            <person name="Xiong Z."/>
            <person name="Zhang Z."/>
        </authorList>
    </citation>
    <scope>NUCLEOTIDE SEQUENCE [LARGE SCALE GENOMIC DNA]</scope>
    <source>
        <strain evidence="9 10">cv. Chiifu-401-42</strain>
    </source>
</reference>
<comment type="subcellular location">
    <subcellularLocation>
        <location evidence="1">Nucleus</location>
    </subcellularLocation>
</comment>
<dbReference type="PANTHER" id="PTHR43874:SF141">
    <property type="entry name" value="RESPONSE REGULATORY DOMAIN-CONTAINING PROTEIN"/>
    <property type="match status" value="1"/>
</dbReference>
<name>M4CBR1_BRACM</name>
<dbReference type="InterPro" id="IPR011006">
    <property type="entry name" value="CheY-like_superfamily"/>
</dbReference>
<feature type="domain" description="Response regulatory" evidence="8">
    <location>
        <begin position="7"/>
        <end position="115"/>
    </location>
</feature>
<evidence type="ECO:0000256" key="6">
    <source>
        <dbReference type="PROSITE-ProRule" id="PRU00169"/>
    </source>
</evidence>
<dbReference type="PROSITE" id="PS50110">
    <property type="entry name" value="RESPONSE_REGULATORY"/>
    <property type="match status" value="1"/>
</dbReference>
<sequence>MFSSGLRVLVVDDDPTCLAILERMLRACSYEVTKCNRAEMALSLLRKNKHGFDIVISDVHMPDMDGFKLLEHVGLEMDLPVIKSVVLKGVTHGAVDYLIKPVRIEALQNIWQHVVRKRRSVPEHSDGEDAADDNSSSVNGGKKWRSML</sequence>
<evidence type="ECO:0000256" key="2">
    <source>
        <dbReference type="ARBA" id="ARBA00023012"/>
    </source>
</evidence>
<organism evidence="9 10">
    <name type="scientific">Brassica campestris</name>
    <name type="common">Field mustard</name>
    <dbReference type="NCBI Taxonomy" id="3711"/>
    <lineage>
        <taxon>Eukaryota</taxon>
        <taxon>Viridiplantae</taxon>
        <taxon>Streptophyta</taxon>
        <taxon>Embryophyta</taxon>
        <taxon>Tracheophyta</taxon>
        <taxon>Spermatophyta</taxon>
        <taxon>Magnoliopsida</taxon>
        <taxon>eudicotyledons</taxon>
        <taxon>Gunneridae</taxon>
        <taxon>Pentapetalae</taxon>
        <taxon>rosids</taxon>
        <taxon>malvids</taxon>
        <taxon>Brassicales</taxon>
        <taxon>Brassicaceae</taxon>
        <taxon>Brassiceae</taxon>
        <taxon>Brassica</taxon>
    </lineage>
</organism>
<dbReference type="GO" id="GO:0009736">
    <property type="term" value="P:cytokinin-activated signaling pathway"/>
    <property type="evidence" value="ECO:0007669"/>
    <property type="project" value="InterPro"/>
</dbReference>
<dbReference type="Gramene" id="Bra001641.1">
    <property type="protein sequence ID" value="Bra001641.1-P"/>
    <property type="gene ID" value="Bra001641"/>
</dbReference>
<dbReference type="OMA" id="WTHMKRN"/>
<reference evidence="9 10" key="2">
    <citation type="journal article" date="2018" name="Hortic Res">
        <title>Improved Brassica rapa reference genome by single-molecule sequencing and chromosome conformation capture technologies.</title>
        <authorList>
            <person name="Zhang L."/>
            <person name="Cai X."/>
            <person name="Wu J."/>
            <person name="Liu M."/>
            <person name="Grob S."/>
            <person name="Cheng F."/>
            <person name="Liang J."/>
            <person name="Cai C."/>
            <person name="Liu Z."/>
            <person name="Liu B."/>
            <person name="Wang F."/>
            <person name="Li S."/>
            <person name="Liu F."/>
            <person name="Li X."/>
            <person name="Cheng L."/>
            <person name="Yang W."/>
            <person name="Li M.H."/>
            <person name="Grossniklaus U."/>
            <person name="Zheng H."/>
            <person name="Wang X."/>
        </authorList>
    </citation>
    <scope>NUCLEOTIDE SEQUENCE [LARGE SCALE GENOMIC DNA]</scope>
    <source>
        <strain evidence="9 10">cv. Chiifu-401-42</strain>
    </source>
</reference>
<dbReference type="Proteomes" id="UP000011750">
    <property type="component" value="Chromosome A03"/>
</dbReference>
<evidence type="ECO:0000256" key="5">
    <source>
        <dbReference type="ARBA" id="ARBA00023242"/>
    </source>
</evidence>
<dbReference type="EnsemblPlants" id="Bra001641.1">
    <property type="protein sequence ID" value="Bra001641.1-P"/>
    <property type="gene ID" value="Bra001641"/>
</dbReference>
<dbReference type="SMART" id="SM00448">
    <property type="entry name" value="REC"/>
    <property type="match status" value="1"/>
</dbReference>
<feature type="region of interest" description="Disordered" evidence="7">
    <location>
        <begin position="121"/>
        <end position="148"/>
    </location>
</feature>
<dbReference type="InterPro" id="IPR045279">
    <property type="entry name" value="ARR-like"/>
</dbReference>
<dbReference type="STRING" id="51351.M4CBR1"/>
<dbReference type="InterPro" id="IPR001789">
    <property type="entry name" value="Sig_transdc_resp-reg_receiver"/>
</dbReference>
<evidence type="ECO:0000256" key="4">
    <source>
        <dbReference type="ARBA" id="ARBA00023163"/>
    </source>
</evidence>
<evidence type="ECO:0000256" key="1">
    <source>
        <dbReference type="ARBA" id="ARBA00004123"/>
    </source>
</evidence>
<dbReference type="HOGENOM" id="CLU_000445_69_8_1"/>
<feature type="modified residue" description="4-aspartylphosphate" evidence="6">
    <location>
        <position position="58"/>
    </location>
</feature>
<dbReference type="Pfam" id="PF00072">
    <property type="entry name" value="Response_reg"/>
    <property type="match status" value="1"/>
</dbReference>
<evidence type="ECO:0000256" key="7">
    <source>
        <dbReference type="SAM" id="MobiDB-lite"/>
    </source>
</evidence>
<dbReference type="SUPFAM" id="SSF52172">
    <property type="entry name" value="CheY-like"/>
    <property type="match status" value="1"/>
</dbReference>
<dbReference type="GO" id="GO:0000160">
    <property type="term" value="P:phosphorelay signal transduction system"/>
    <property type="evidence" value="ECO:0007669"/>
    <property type="project" value="UniProtKB-KW"/>
</dbReference>
<dbReference type="CDD" id="cd17584">
    <property type="entry name" value="REC_typeB_ARR-like"/>
    <property type="match status" value="1"/>
</dbReference>
<evidence type="ECO:0000259" key="8">
    <source>
        <dbReference type="PROSITE" id="PS50110"/>
    </source>
</evidence>
<dbReference type="SMR" id="M4CBR1"/>
<evidence type="ECO:0000256" key="3">
    <source>
        <dbReference type="ARBA" id="ARBA00023015"/>
    </source>
</evidence>
<dbReference type="AlphaFoldDB" id="M4CBR1"/>
<dbReference type="Gene3D" id="3.40.50.2300">
    <property type="match status" value="1"/>
</dbReference>
<keyword evidence="10" id="KW-1185">Reference proteome</keyword>
<keyword evidence="6" id="KW-0597">Phosphoprotein</keyword>
<dbReference type="PANTHER" id="PTHR43874">
    <property type="entry name" value="TWO-COMPONENT RESPONSE REGULATOR"/>
    <property type="match status" value="1"/>
</dbReference>
<reference evidence="9" key="3">
    <citation type="submission" date="2023-03" db="UniProtKB">
        <authorList>
            <consortium name="EnsemblPlants"/>
        </authorList>
    </citation>
    <scope>IDENTIFICATION</scope>
    <source>
        <strain evidence="9">cv. Chiifu-401-42</strain>
    </source>
</reference>
<dbReference type="InParanoid" id="M4CBR1"/>